<name>A0A917TE09_9BACI</name>
<protein>
    <recommendedName>
        <fullName evidence="4">Family 2 glycosyl transferase</fullName>
    </recommendedName>
</protein>
<gene>
    <name evidence="2" type="ORF">GCM10011351_00820</name>
</gene>
<dbReference type="Gene3D" id="3.20.20.80">
    <property type="entry name" value="Glycosidases"/>
    <property type="match status" value="1"/>
</dbReference>
<keyword evidence="1" id="KW-1133">Transmembrane helix</keyword>
<evidence type="ECO:0000313" key="3">
    <source>
        <dbReference type="Proteomes" id="UP000618460"/>
    </source>
</evidence>
<reference evidence="2" key="2">
    <citation type="submission" date="2020-09" db="EMBL/GenBank/DDBJ databases">
        <authorList>
            <person name="Sun Q."/>
            <person name="Zhou Y."/>
        </authorList>
    </citation>
    <scope>NUCLEOTIDE SEQUENCE</scope>
    <source>
        <strain evidence="2">CGMCC 1.6333</strain>
    </source>
</reference>
<accession>A0A917TE09</accession>
<proteinExistence type="predicted"/>
<keyword evidence="1" id="KW-0472">Membrane</keyword>
<dbReference type="RefSeq" id="WP_117152601.1">
    <property type="nucleotide sequence ID" value="NZ_BMLG01000001.1"/>
</dbReference>
<organism evidence="2 3">
    <name type="scientific">Paraliobacillus quinghaiensis</name>
    <dbReference type="NCBI Taxonomy" id="470815"/>
    <lineage>
        <taxon>Bacteria</taxon>
        <taxon>Bacillati</taxon>
        <taxon>Bacillota</taxon>
        <taxon>Bacilli</taxon>
        <taxon>Bacillales</taxon>
        <taxon>Bacillaceae</taxon>
        <taxon>Paraliobacillus</taxon>
    </lineage>
</organism>
<reference evidence="2" key="1">
    <citation type="journal article" date="2014" name="Int. J. Syst. Evol. Microbiol.">
        <title>Complete genome sequence of Corynebacterium casei LMG S-19264T (=DSM 44701T), isolated from a smear-ripened cheese.</title>
        <authorList>
            <consortium name="US DOE Joint Genome Institute (JGI-PGF)"/>
            <person name="Walter F."/>
            <person name="Albersmeier A."/>
            <person name="Kalinowski J."/>
            <person name="Ruckert C."/>
        </authorList>
    </citation>
    <scope>NUCLEOTIDE SEQUENCE</scope>
    <source>
        <strain evidence="2">CGMCC 1.6333</strain>
    </source>
</reference>
<keyword evidence="1" id="KW-0812">Transmembrane</keyword>
<dbReference type="OrthoDB" id="916275at2"/>
<keyword evidence="3" id="KW-1185">Reference proteome</keyword>
<dbReference type="Proteomes" id="UP000618460">
    <property type="component" value="Unassembled WGS sequence"/>
</dbReference>
<dbReference type="AlphaFoldDB" id="A0A917TE09"/>
<dbReference type="InterPro" id="IPR017853">
    <property type="entry name" value="GH"/>
</dbReference>
<evidence type="ECO:0008006" key="4">
    <source>
        <dbReference type="Google" id="ProtNLM"/>
    </source>
</evidence>
<dbReference type="SUPFAM" id="SSF51445">
    <property type="entry name" value="(Trans)glycosidases"/>
    <property type="match status" value="1"/>
</dbReference>
<sequence>MKKLSGRYYFIIYIFLFLLIISSPFWLWQIKPSETLDVLIFDKTVPNQTYQEHQGLTWVLNNNKYKKSDGTNYNQAEDYVGFHPLNNDQYRTSTLPEQMDSYDMIYLADSYGVYEEEFYGANETGARSELMYGGLQMAEVDMLEQALYENGTTLIAEFNTFASPTEPAVRERMYNLLNIEWNGWIGRYFPDLANSEVPNWVKGNLDAQGQAWNFQGPGFVFVSDNDFVHVVSEEGITEDGVLFQTTDEGEAFFGDKITTSYGYWFDVITANDKEEVLATYTLPLVEKEKEELQSLGISNQFPAIVKQQNARFSTYYFAGDYADQREVPGIYQSTGLDFIRQLQGNQTFYWDAYVPIMETILAQSSENTVEQETVNIAETNGIQTNMQTNGSHIQVLKDGEWRDLLIKGVNMGIAKPGAFPGETAITKNEYFRWFQQIGDMHANTIRVYTIHPPAFYEALYEYNQRAKEPLFIFHGLWVNEEDMLTTQDMFSSIIVDEVQAEIKRMIDVVHGNVVLPERPGHASGAYTKDVSPYVAGYIFGTEWDPYVVKNTNSKNEKIDQFKGEFVETTDASPFEVWLAQMLEYTAQYETAEYNWQHALSFTNWVTTDLLEHPYEPLEEEDLVSVNPNHIRTTDQFTSGMFASYHVYPYYPDFLNLNPDYQNYLDHKGEKNNYAGYLNDLRKAHDMPVLVAEFGVPASRGLTHRNVHGMDQGHNSETEQGKANAKLFESIVQEDYAGGLVFAWHDEWFKRTWNTMDYDNPDRRPYWSDYQTNEQHFGLLSFDPGTTESIIYVDGNSVDWERKAKEPLYQAENSNELIKNMYMDADQAYLYMRLDLSKPIDWDENDFYIALDSITGQGQTELSLTNGQQARFDFATDFKLELKSPEDARLLVDSYYDVFHYQYGHTLEMIPKEAYADQKDNGVFHPIRLALNKELIIPEVDISLPFESYETGELLIGNGNPNHSDFNSLTDISIGEDQRMIEIRIPWLLLNVKDPSLKEVMGDVWDGGLDSSQFIDGINIGVAATEDNAISHQFSSHYSWDTWNLPTYHERLKKSYYIMQDLYKNAEIVEE</sequence>
<dbReference type="EMBL" id="BMLG01000001">
    <property type="protein sequence ID" value="GGM18863.1"/>
    <property type="molecule type" value="Genomic_DNA"/>
</dbReference>
<evidence type="ECO:0000313" key="2">
    <source>
        <dbReference type="EMBL" id="GGM18863.1"/>
    </source>
</evidence>
<evidence type="ECO:0000256" key="1">
    <source>
        <dbReference type="SAM" id="Phobius"/>
    </source>
</evidence>
<feature type="transmembrane region" description="Helical" evidence="1">
    <location>
        <begin position="7"/>
        <end position="28"/>
    </location>
</feature>
<comment type="caution">
    <text evidence="2">The sequence shown here is derived from an EMBL/GenBank/DDBJ whole genome shotgun (WGS) entry which is preliminary data.</text>
</comment>